<evidence type="ECO:0000313" key="29">
    <source>
        <dbReference type="Ensembl" id="ENSLCAP00010052246.1"/>
    </source>
</evidence>
<dbReference type="SUPFAM" id="SSF49562">
    <property type="entry name" value="C2 domain (Calcium/lipid-binding domain, CaLB)"/>
    <property type="match status" value="1"/>
</dbReference>
<feature type="domain" description="Protein kinase" evidence="26">
    <location>
        <begin position="548"/>
        <end position="825"/>
    </location>
</feature>
<comment type="subcellular location">
    <subcellularLocation>
        <location evidence="5">Cleavage furrow</location>
    </subcellularLocation>
    <subcellularLocation>
        <location evidence="4">Cytoplasm</location>
    </subcellularLocation>
    <subcellularLocation>
        <location evidence="3">Membrane</location>
    </subcellularLocation>
    <subcellularLocation>
        <location evidence="2">Midbody</location>
    </subcellularLocation>
    <subcellularLocation>
        <location evidence="1">Nucleus</location>
    </subcellularLocation>
</comment>
<dbReference type="SMART" id="SM00220">
    <property type="entry name" value="S_TKc"/>
    <property type="match status" value="1"/>
</dbReference>
<dbReference type="GO" id="GO:0030496">
    <property type="term" value="C:midbody"/>
    <property type="evidence" value="ECO:0007669"/>
    <property type="project" value="UniProtKB-SubCell"/>
</dbReference>
<evidence type="ECO:0000259" key="27">
    <source>
        <dbReference type="PROSITE" id="PS51285"/>
    </source>
</evidence>
<evidence type="ECO:0000256" key="12">
    <source>
        <dbReference type="ARBA" id="ARBA00022737"/>
    </source>
</evidence>
<keyword evidence="9" id="KW-0723">Serine/threonine-protein kinase</keyword>
<keyword evidence="30" id="KW-1185">Reference proteome</keyword>
<dbReference type="SMART" id="SM00133">
    <property type="entry name" value="S_TK_X"/>
    <property type="match status" value="1"/>
</dbReference>
<evidence type="ECO:0000256" key="3">
    <source>
        <dbReference type="ARBA" id="ARBA00004370"/>
    </source>
</evidence>
<evidence type="ECO:0000259" key="26">
    <source>
        <dbReference type="PROSITE" id="PS50011"/>
    </source>
</evidence>
<evidence type="ECO:0000256" key="6">
    <source>
        <dbReference type="ARBA" id="ARBA00005490"/>
    </source>
</evidence>
<dbReference type="CDD" id="cd11630">
    <property type="entry name" value="HR1_PKN1_2"/>
    <property type="match status" value="1"/>
</dbReference>
<feature type="compositionally biased region" description="Basic and acidic residues" evidence="24">
    <location>
        <begin position="870"/>
        <end position="879"/>
    </location>
</feature>
<dbReference type="PROSITE" id="PS50011">
    <property type="entry name" value="PROTEIN_KINASE_DOM"/>
    <property type="match status" value="1"/>
</dbReference>
<dbReference type="CDD" id="cd11622">
    <property type="entry name" value="HR1_PKN_1"/>
    <property type="match status" value="1"/>
</dbReference>
<keyword evidence="8" id="KW-0963">Cytoplasm</keyword>
<feature type="domain" description="REM-1" evidence="28">
    <location>
        <begin position="3"/>
        <end position="79"/>
    </location>
</feature>
<evidence type="ECO:0000256" key="10">
    <source>
        <dbReference type="ARBA" id="ARBA00022553"/>
    </source>
</evidence>
<evidence type="ECO:0000256" key="16">
    <source>
        <dbReference type="ARBA" id="ARBA00023015"/>
    </source>
</evidence>
<dbReference type="GO" id="GO:0032154">
    <property type="term" value="C:cleavage furrow"/>
    <property type="evidence" value="ECO:0007669"/>
    <property type="project" value="UniProtKB-SubCell"/>
</dbReference>
<evidence type="ECO:0000256" key="22">
    <source>
        <dbReference type="ARBA" id="ARBA00047470"/>
    </source>
</evidence>
<keyword evidence="13" id="KW-0547">Nucleotide-binding</keyword>
<dbReference type="PROSITE" id="PS51860">
    <property type="entry name" value="REM_1"/>
    <property type="match status" value="3"/>
</dbReference>
<dbReference type="InterPro" id="IPR000008">
    <property type="entry name" value="C2_dom"/>
</dbReference>
<dbReference type="Ensembl" id="ENSLCAT00010053605.1">
    <property type="protein sequence ID" value="ENSLCAP00010052246.1"/>
    <property type="gene ID" value="ENSLCAG00010024123.1"/>
</dbReference>
<evidence type="ECO:0000256" key="1">
    <source>
        <dbReference type="ARBA" id="ARBA00004123"/>
    </source>
</evidence>
<dbReference type="FunFam" id="1.10.287.160:FF:000002">
    <property type="entry name" value="Putative serine/threonine-protein kinase N2"/>
    <property type="match status" value="1"/>
</dbReference>
<evidence type="ECO:0000256" key="7">
    <source>
        <dbReference type="ARBA" id="ARBA00012429"/>
    </source>
</evidence>
<reference evidence="29" key="2">
    <citation type="submission" date="2025-08" db="UniProtKB">
        <authorList>
            <consortium name="Ensembl"/>
        </authorList>
    </citation>
    <scope>IDENTIFICATION</scope>
</reference>
<evidence type="ECO:0000256" key="23">
    <source>
        <dbReference type="PROSITE-ProRule" id="PRU01207"/>
    </source>
</evidence>
<dbReference type="EC" id="2.7.11.13" evidence="7"/>
<reference evidence="29" key="3">
    <citation type="submission" date="2025-09" db="UniProtKB">
        <authorList>
            <consortium name="Ensembl"/>
        </authorList>
    </citation>
    <scope>IDENTIFICATION</scope>
</reference>
<dbReference type="GO" id="GO:0005737">
    <property type="term" value="C:cytoplasm"/>
    <property type="evidence" value="ECO:0007669"/>
    <property type="project" value="UniProtKB-SubCell"/>
</dbReference>
<keyword evidence="18" id="KW-0472">Membrane</keyword>
<comment type="catalytic activity">
    <reaction evidence="21">
        <text>L-threonyl-[protein] + ATP = O-phospho-L-threonyl-[protein] + ADP + H(+)</text>
        <dbReference type="Rhea" id="RHEA:46608"/>
        <dbReference type="Rhea" id="RHEA-COMP:11060"/>
        <dbReference type="Rhea" id="RHEA-COMP:11605"/>
        <dbReference type="ChEBI" id="CHEBI:15378"/>
        <dbReference type="ChEBI" id="CHEBI:30013"/>
        <dbReference type="ChEBI" id="CHEBI:30616"/>
        <dbReference type="ChEBI" id="CHEBI:61977"/>
        <dbReference type="ChEBI" id="CHEBI:456216"/>
        <dbReference type="EC" id="2.7.11.13"/>
    </reaction>
</comment>
<dbReference type="InterPro" id="IPR036274">
    <property type="entry name" value="HR1_rpt_sf"/>
</dbReference>
<feature type="compositionally biased region" description="Basic and acidic residues" evidence="24">
    <location>
        <begin position="38"/>
        <end position="48"/>
    </location>
</feature>
<feature type="domain" description="REM-1" evidence="28">
    <location>
        <begin position="92"/>
        <end position="171"/>
    </location>
</feature>
<evidence type="ECO:0000256" key="11">
    <source>
        <dbReference type="ARBA" id="ARBA00022679"/>
    </source>
</evidence>
<evidence type="ECO:0000259" key="25">
    <source>
        <dbReference type="PROSITE" id="PS50004"/>
    </source>
</evidence>
<feature type="region of interest" description="Disordered" evidence="24">
    <location>
        <begin position="82"/>
        <end position="103"/>
    </location>
</feature>
<evidence type="ECO:0000256" key="4">
    <source>
        <dbReference type="ARBA" id="ARBA00004496"/>
    </source>
</evidence>
<evidence type="ECO:0000256" key="20">
    <source>
        <dbReference type="ARBA" id="ARBA00023242"/>
    </source>
</evidence>
<dbReference type="InterPro" id="IPR017892">
    <property type="entry name" value="Pkinase_C"/>
</dbReference>
<feature type="domain" description="AGC-kinase C-terminal" evidence="27">
    <location>
        <begin position="826"/>
        <end position="893"/>
    </location>
</feature>
<organism evidence="29 30">
    <name type="scientific">Lates calcarifer</name>
    <name type="common">Barramundi</name>
    <name type="synonym">Holocentrus calcarifer</name>
    <dbReference type="NCBI Taxonomy" id="8187"/>
    <lineage>
        <taxon>Eukaryota</taxon>
        <taxon>Metazoa</taxon>
        <taxon>Chordata</taxon>
        <taxon>Craniata</taxon>
        <taxon>Vertebrata</taxon>
        <taxon>Euteleostomi</taxon>
        <taxon>Actinopterygii</taxon>
        <taxon>Neopterygii</taxon>
        <taxon>Teleostei</taxon>
        <taxon>Neoteleostei</taxon>
        <taxon>Acanthomorphata</taxon>
        <taxon>Carangaria</taxon>
        <taxon>Carangaria incertae sedis</taxon>
        <taxon>Centropomidae</taxon>
        <taxon>Lates</taxon>
    </lineage>
</organism>
<dbReference type="Gene3D" id="1.10.510.10">
    <property type="entry name" value="Transferase(Phosphotransferase) domain 1"/>
    <property type="match status" value="1"/>
</dbReference>
<dbReference type="Gene3D" id="3.30.200.20">
    <property type="entry name" value="Phosphorylase Kinase, domain 1"/>
    <property type="match status" value="1"/>
</dbReference>
<evidence type="ECO:0000256" key="19">
    <source>
        <dbReference type="ARBA" id="ARBA00023163"/>
    </source>
</evidence>
<dbReference type="GO" id="GO:0007165">
    <property type="term" value="P:signal transduction"/>
    <property type="evidence" value="ECO:0007669"/>
    <property type="project" value="InterPro"/>
</dbReference>
<feature type="region of interest" description="Disordered" evidence="24">
    <location>
        <begin position="844"/>
        <end position="879"/>
    </location>
</feature>
<dbReference type="SUPFAM" id="SSF56112">
    <property type="entry name" value="Protein kinase-like (PK-like)"/>
    <property type="match status" value="1"/>
</dbReference>
<keyword evidence="19" id="KW-0804">Transcription</keyword>
<dbReference type="Pfam" id="PF00069">
    <property type="entry name" value="Pkinase"/>
    <property type="match status" value="1"/>
</dbReference>
<feature type="region of interest" description="Disordered" evidence="24">
    <location>
        <begin position="38"/>
        <end position="59"/>
    </location>
</feature>
<evidence type="ECO:0000256" key="17">
    <source>
        <dbReference type="ARBA" id="ARBA00023054"/>
    </source>
</evidence>
<name>A0A4W6FNF7_LATCA</name>
<dbReference type="FunFam" id="3.30.200.20:FF:000058">
    <property type="entry name" value="Putative serine/threonine-protein kinase N2"/>
    <property type="match status" value="1"/>
</dbReference>
<protein>
    <recommendedName>
        <fullName evidence="7">protein kinase C</fullName>
        <ecNumber evidence="7">2.7.11.13</ecNumber>
    </recommendedName>
</protein>
<evidence type="ECO:0000256" key="18">
    <source>
        <dbReference type="ARBA" id="ARBA00023136"/>
    </source>
</evidence>
<dbReference type="InterPro" id="IPR037317">
    <property type="entry name" value="PKN1_HR1_2"/>
</dbReference>
<dbReference type="InterPro" id="IPR011072">
    <property type="entry name" value="HR1_rho-bd"/>
</dbReference>
<keyword evidence="11" id="KW-0808">Transferase</keyword>
<keyword evidence="10" id="KW-0597">Phosphoprotein</keyword>
<feature type="compositionally biased region" description="Polar residues" evidence="24">
    <location>
        <begin position="49"/>
        <end position="58"/>
    </location>
</feature>
<keyword evidence="12" id="KW-0677">Repeat</keyword>
<comment type="similarity">
    <text evidence="6">Belongs to the protein kinase superfamily. AGC Ser/Thr protein kinase family. PKC subfamily.</text>
</comment>
<dbReference type="SMART" id="SM00742">
    <property type="entry name" value="Hr1"/>
    <property type="match status" value="3"/>
</dbReference>
<dbReference type="PROSITE" id="PS50004">
    <property type="entry name" value="C2"/>
    <property type="match status" value="1"/>
</dbReference>
<dbReference type="GO" id="GO:0005524">
    <property type="term" value="F:ATP binding"/>
    <property type="evidence" value="ECO:0007669"/>
    <property type="project" value="UniProtKB-KW"/>
</dbReference>
<dbReference type="InterPro" id="IPR037313">
    <property type="entry name" value="PKN_HR1_1"/>
</dbReference>
<keyword evidence="17 23" id="KW-0175">Coiled coil</keyword>
<dbReference type="GO" id="GO:0005634">
    <property type="term" value="C:nucleus"/>
    <property type="evidence" value="ECO:0007669"/>
    <property type="project" value="UniProtKB-SubCell"/>
</dbReference>
<dbReference type="AlphaFoldDB" id="A0A4W6FNF7"/>
<dbReference type="InterPro" id="IPR000719">
    <property type="entry name" value="Prot_kinase_dom"/>
</dbReference>
<dbReference type="FunFam" id="1.10.287.160:FF:000001">
    <property type="entry name" value="Putative serine/threonine-protein kinase N2"/>
    <property type="match status" value="1"/>
</dbReference>
<feature type="domain" description="REM-1" evidence="28">
    <location>
        <begin position="180"/>
        <end position="236"/>
    </location>
</feature>
<keyword evidence="15" id="KW-0067">ATP-binding</keyword>
<evidence type="ECO:0000256" key="9">
    <source>
        <dbReference type="ARBA" id="ARBA00022527"/>
    </source>
</evidence>
<dbReference type="FunFam" id="1.10.287.160:FF:000003">
    <property type="entry name" value="Putative serine/threonine-protein kinase N2"/>
    <property type="match status" value="1"/>
</dbReference>
<feature type="domain" description="C2" evidence="25">
    <location>
        <begin position="259"/>
        <end position="411"/>
    </location>
</feature>
<dbReference type="CDD" id="cd05589">
    <property type="entry name" value="STKc_PKN"/>
    <property type="match status" value="1"/>
</dbReference>
<comment type="catalytic activity">
    <reaction evidence="22">
        <text>L-seryl-[protein] + ATP = O-phospho-L-seryl-[protein] + ADP + H(+)</text>
        <dbReference type="Rhea" id="RHEA:17989"/>
        <dbReference type="Rhea" id="RHEA-COMP:9863"/>
        <dbReference type="Rhea" id="RHEA-COMP:11604"/>
        <dbReference type="ChEBI" id="CHEBI:15378"/>
        <dbReference type="ChEBI" id="CHEBI:29999"/>
        <dbReference type="ChEBI" id="CHEBI:30616"/>
        <dbReference type="ChEBI" id="CHEBI:83421"/>
        <dbReference type="ChEBI" id="CHEBI:456216"/>
        <dbReference type="EC" id="2.7.11.13"/>
    </reaction>
</comment>
<dbReference type="PANTHER" id="PTHR24351">
    <property type="entry name" value="RIBOSOMAL PROTEIN S6 KINASE"/>
    <property type="match status" value="1"/>
</dbReference>
<keyword evidence="16" id="KW-0805">Transcription regulation</keyword>
<reference evidence="30" key="1">
    <citation type="submission" date="2015-09" db="EMBL/GenBank/DDBJ databases">
        <authorList>
            <person name="Sai Rama Sridatta P."/>
        </authorList>
    </citation>
    <scope>NUCLEOTIDE SEQUENCE [LARGE SCALE GENOMIC DNA]</scope>
</reference>
<evidence type="ECO:0000259" key="28">
    <source>
        <dbReference type="PROSITE" id="PS51860"/>
    </source>
</evidence>
<proteinExistence type="inferred from homology"/>
<dbReference type="GeneTree" id="ENSGT00940000154990"/>
<evidence type="ECO:0000256" key="24">
    <source>
        <dbReference type="SAM" id="MobiDB-lite"/>
    </source>
</evidence>
<evidence type="ECO:0000256" key="2">
    <source>
        <dbReference type="ARBA" id="ARBA00004214"/>
    </source>
</evidence>
<dbReference type="FunFam" id="1.10.510.10:FF:000038">
    <property type="entry name" value="serine/threonine-protein kinase N2 isoform X1"/>
    <property type="match status" value="1"/>
</dbReference>
<dbReference type="Proteomes" id="UP000314980">
    <property type="component" value="Unassembled WGS sequence"/>
</dbReference>
<dbReference type="Pfam" id="PF02185">
    <property type="entry name" value="HR1"/>
    <property type="match status" value="3"/>
</dbReference>
<sequence length="893" mass="101573">DQNSDFSDSGVQQLLDEQRERIRREIRKELKIKEGAENLRRATTDKRNAQQVDSQLRSSNRRLDSLHAQLQELDAHIVVKGGEENKDECPQSPGAESRTSAHKERIAALERQLNIELKVKQGVENMIPIYANGSTKDKKMLQTAQQMLQDSKTKIDIIRMQIRKAVQNDTKPDMCGVELVEHAVAEGAKNVLRLLGANKVQDKKALSEAQSRLSEASQRLDLLRDSLDQRLAELPEDHPKASVIKEEMVLASSPAFSSRHGAPYLHNQYSTLNKPSPLTGTLQVQLLGCVGLLEVVPGRNKGTAVMLPCYSPGDTRSFMRGSKGLYGRTEVSAVLKLDNTVVGQTAWRTVGEQAWDQTFTVELERSREMEIAVYWKDYRSLCALKYLKLEEFLDNQKHRVQLELEPQGLLLAEVTFFNPVIERVPRLQRQKKVFSKQQGKAFLRARQMNVDIGTWVRLLRNAIPTVNNSGTYSPNNKARDAFSAPRLTTLLCSVFVCSSVCLHRRVGLFVCVCLCESFREISVEKLSLDSDSPIRGDFRRDTDTHTPVRQTEREEAREMGEVCVRETKQSFCCLCLFLKVLLSEYKKTGTMYAIKALKKGDIIARDEVESLMCEKRIFEIVNMSHHPFLVNLFACFQTPEHVCFVMEYTAGGDLMMHIHTDVFTEPRAVFYAACVVLGLQFLHDHKIVYRDLKLDNLLLDTDGYVKIADFGLCKEGMGFGDRTSTFCGTPEFLAPEVLTDTSYTRAVDWWGLGVLIYEMLVGESPFPGDDEEEVFDSIVNDEVRYPRFLSTEAIGIMRRLLRRNPERRLGSGEKDAEEVKKQPFFRNVDWEALLQRKVPPPFVPSIGSKEDVSNFDEEFTTEPPTLTPPREPRVLSRKDQDSFRDFDYVSDLC</sequence>
<evidence type="ECO:0000313" key="30">
    <source>
        <dbReference type="Proteomes" id="UP000314980"/>
    </source>
</evidence>
<evidence type="ECO:0000256" key="8">
    <source>
        <dbReference type="ARBA" id="ARBA00022490"/>
    </source>
</evidence>
<keyword evidence="14" id="KW-0418">Kinase</keyword>
<dbReference type="SUPFAM" id="SSF46585">
    <property type="entry name" value="HR1 repeat"/>
    <property type="match status" value="3"/>
</dbReference>
<evidence type="ECO:0000256" key="14">
    <source>
        <dbReference type="ARBA" id="ARBA00022777"/>
    </source>
</evidence>
<evidence type="ECO:0000256" key="5">
    <source>
        <dbReference type="ARBA" id="ARBA00004626"/>
    </source>
</evidence>
<evidence type="ECO:0000256" key="21">
    <source>
        <dbReference type="ARBA" id="ARBA00047272"/>
    </source>
</evidence>
<dbReference type="InterPro" id="IPR011009">
    <property type="entry name" value="Kinase-like_dom_sf"/>
</dbReference>
<dbReference type="Pfam" id="PF00433">
    <property type="entry name" value="Pkinase_C"/>
    <property type="match status" value="1"/>
</dbReference>
<dbReference type="Gene3D" id="1.10.287.160">
    <property type="entry name" value="HR1 repeat"/>
    <property type="match status" value="3"/>
</dbReference>
<dbReference type="PROSITE" id="PS51285">
    <property type="entry name" value="AGC_KINASE_CTER"/>
    <property type="match status" value="1"/>
</dbReference>
<evidence type="ECO:0000256" key="15">
    <source>
        <dbReference type="ARBA" id="ARBA00022840"/>
    </source>
</evidence>
<dbReference type="GO" id="GO:0031267">
    <property type="term" value="F:small GTPase binding"/>
    <property type="evidence" value="ECO:0007669"/>
    <property type="project" value="InterPro"/>
</dbReference>
<dbReference type="InterPro" id="IPR035892">
    <property type="entry name" value="C2_domain_sf"/>
</dbReference>
<accession>A0A4W6FNF7</accession>
<evidence type="ECO:0000256" key="13">
    <source>
        <dbReference type="ARBA" id="ARBA00022741"/>
    </source>
</evidence>
<gene>
    <name evidence="29" type="primary">PKN1</name>
</gene>
<dbReference type="InterPro" id="IPR008271">
    <property type="entry name" value="Ser/Thr_kinase_AS"/>
</dbReference>
<dbReference type="GO" id="GO:0004697">
    <property type="term" value="F:diacylglycerol-dependent serine/threonine kinase activity"/>
    <property type="evidence" value="ECO:0007669"/>
    <property type="project" value="UniProtKB-EC"/>
</dbReference>
<keyword evidence="20" id="KW-0539">Nucleus</keyword>
<dbReference type="PROSITE" id="PS00108">
    <property type="entry name" value="PROTEIN_KINASE_ST"/>
    <property type="match status" value="1"/>
</dbReference>
<dbReference type="InterPro" id="IPR000961">
    <property type="entry name" value="AGC-kinase_C"/>
</dbReference>